<reference evidence="1 2" key="1">
    <citation type="submission" date="2018-08" db="EMBL/GenBank/DDBJ databases">
        <title>Muricauda nanhaiensis sp. nov., isolated from seawater of the South China Sea.</title>
        <authorList>
            <person name="Dang Y."/>
        </authorList>
    </citation>
    <scope>NUCLEOTIDE SEQUENCE [LARGE SCALE GENOMIC DNA]</scope>
    <source>
        <strain evidence="1 2">SM1704</strain>
    </source>
</reference>
<keyword evidence="2" id="KW-1185">Reference proteome</keyword>
<dbReference type="AlphaFoldDB" id="A0A371JQ12"/>
<organism evidence="1 2">
    <name type="scientific">Flagellimonas nanhaiensis</name>
    <dbReference type="NCBI Taxonomy" id="2292706"/>
    <lineage>
        <taxon>Bacteria</taxon>
        <taxon>Pseudomonadati</taxon>
        <taxon>Bacteroidota</taxon>
        <taxon>Flavobacteriia</taxon>
        <taxon>Flavobacteriales</taxon>
        <taxon>Flavobacteriaceae</taxon>
        <taxon>Flagellimonas</taxon>
    </lineage>
</organism>
<dbReference type="Proteomes" id="UP000261828">
    <property type="component" value="Unassembled WGS sequence"/>
</dbReference>
<sequence length="144" mass="16259">MSNFLKVGFNTLFFLVLASCTDSSTTTRNYKIVNGTTDAVELHFYEFPLEGQNKFVFTTELDGPGLVIERTLKTYALDFNTPIEAFKADSIALIFNNERVEGHTFSSPMDNSMLDDYERNGGQFTYTITEENFNNATPCDEPCN</sequence>
<protein>
    <submittedName>
        <fullName evidence="1">Uncharacterized protein</fullName>
    </submittedName>
</protein>
<comment type="caution">
    <text evidence="1">The sequence shown here is derived from an EMBL/GenBank/DDBJ whole genome shotgun (WGS) entry which is preliminary data.</text>
</comment>
<accession>A0A371JQ12</accession>
<proteinExistence type="predicted"/>
<evidence type="ECO:0000313" key="2">
    <source>
        <dbReference type="Proteomes" id="UP000261828"/>
    </source>
</evidence>
<dbReference type="EMBL" id="QTJX01000002">
    <property type="protein sequence ID" value="RDY59608.1"/>
    <property type="molecule type" value="Genomic_DNA"/>
</dbReference>
<evidence type="ECO:0000313" key="1">
    <source>
        <dbReference type="EMBL" id="RDY59608.1"/>
    </source>
</evidence>
<dbReference type="PROSITE" id="PS51257">
    <property type="entry name" value="PROKAR_LIPOPROTEIN"/>
    <property type="match status" value="1"/>
</dbReference>
<gene>
    <name evidence="1" type="ORF">DX873_09555</name>
</gene>
<dbReference type="RefSeq" id="WP_116184221.1">
    <property type="nucleotide sequence ID" value="NZ_QTJX01000002.1"/>
</dbReference>
<name>A0A371JQ12_9FLAO</name>